<dbReference type="PANTHER" id="PTHR30055:SF234">
    <property type="entry name" value="HTH-TYPE TRANSCRIPTIONAL REGULATOR BETI"/>
    <property type="match status" value="1"/>
</dbReference>
<dbReference type="PRINTS" id="PR00455">
    <property type="entry name" value="HTHTETR"/>
</dbReference>
<evidence type="ECO:0000256" key="3">
    <source>
        <dbReference type="ARBA" id="ARBA00023163"/>
    </source>
</evidence>
<gene>
    <name evidence="6" type="ORF">QO010_001751</name>
</gene>
<feature type="DNA-binding region" description="H-T-H motif" evidence="4">
    <location>
        <begin position="41"/>
        <end position="60"/>
    </location>
</feature>
<dbReference type="Proteomes" id="UP001228905">
    <property type="component" value="Unassembled WGS sequence"/>
</dbReference>
<dbReference type="PANTHER" id="PTHR30055">
    <property type="entry name" value="HTH-TYPE TRANSCRIPTIONAL REGULATOR RUTR"/>
    <property type="match status" value="1"/>
</dbReference>
<evidence type="ECO:0000313" key="6">
    <source>
        <dbReference type="EMBL" id="MDQ0463980.1"/>
    </source>
</evidence>
<feature type="domain" description="HTH tetR-type" evidence="5">
    <location>
        <begin position="18"/>
        <end position="78"/>
    </location>
</feature>
<evidence type="ECO:0000256" key="1">
    <source>
        <dbReference type="ARBA" id="ARBA00023015"/>
    </source>
</evidence>
<evidence type="ECO:0000256" key="2">
    <source>
        <dbReference type="ARBA" id="ARBA00023125"/>
    </source>
</evidence>
<dbReference type="EMBL" id="JAUSVS010000002">
    <property type="protein sequence ID" value="MDQ0463980.1"/>
    <property type="molecule type" value="Genomic_DNA"/>
</dbReference>
<keyword evidence="1" id="KW-0805">Transcription regulation</keyword>
<evidence type="ECO:0000256" key="4">
    <source>
        <dbReference type="PROSITE-ProRule" id="PRU00335"/>
    </source>
</evidence>
<keyword evidence="7" id="KW-1185">Reference proteome</keyword>
<evidence type="ECO:0000259" key="5">
    <source>
        <dbReference type="PROSITE" id="PS50977"/>
    </source>
</evidence>
<dbReference type="PROSITE" id="PS50977">
    <property type="entry name" value="HTH_TETR_2"/>
    <property type="match status" value="1"/>
</dbReference>
<dbReference type="InterPro" id="IPR009057">
    <property type="entry name" value="Homeodomain-like_sf"/>
</dbReference>
<protein>
    <submittedName>
        <fullName evidence="6">AcrR family transcriptional regulator</fullName>
    </submittedName>
</protein>
<dbReference type="Pfam" id="PF00440">
    <property type="entry name" value="TetR_N"/>
    <property type="match status" value="1"/>
</dbReference>
<dbReference type="SUPFAM" id="SSF46689">
    <property type="entry name" value="Homeodomain-like"/>
    <property type="match status" value="1"/>
</dbReference>
<dbReference type="InterPro" id="IPR050109">
    <property type="entry name" value="HTH-type_TetR-like_transc_reg"/>
</dbReference>
<sequence length="193" mass="20383">MAADPLSPRKQPVQARSRALVEAILVAAARVLEQSGLEGFNTNRVAEAAGVSVGSLYQYFPGKTALLAALVRQDAAAFGEALTQAANQGATLRETAEALIDVMIAHQSERPALARALDFAERDLDLEHEDDTVMLALTQGALARHAAELPGVDFAEAAQDLMVIGRALSDSGIDPASLKRRLLRAVLGYLTGP</sequence>
<accession>A0ABU0IRD9</accession>
<organism evidence="6 7">
    <name type="scientific">Caulobacter ginsengisoli</name>
    <dbReference type="NCBI Taxonomy" id="400775"/>
    <lineage>
        <taxon>Bacteria</taxon>
        <taxon>Pseudomonadati</taxon>
        <taxon>Pseudomonadota</taxon>
        <taxon>Alphaproteobacteria</taxon>
        <taxon>Caulobacterales</taxon>
        <taxon>Caulobacteraceae</taxon>
        <taxon>Caulobacter</taxon>
    </lineage>
</organism>
<dbReference type="RefSeq" id="WP_307348284.1">
    <property type="nucleotide sequence ID" value="NZ_JAUSVS010000002.1"/>
</dbReference>
<dbReference type="InterPro" id="IPR001647">
    <property type="entry name" value="HTH_TetR"/>
</dbReference>
<proteinExistence type="predicted"/>
<keyword evidence="2 4" id="KW-0238">DNA-binding</keyword>
<reference evidence="6 7" key="1">
    <citation type="submission" date="2023-07" db="EMBL/GenBank/DDBJ databases">
        <title>Genomic Encyclopedia of Type Strains, Phase IV (KMG-IV): sequencing the most valuable type-strain genomes for metagenomic binning, comparative biology and taxonomic classification.</title>
        <authorList>
            <person name="Goeker M."/>
        </authorList>
    </citation>
    <scope>NUCLEOTIDE SEQUENCE [LARGE SCALE GENOMIC DNA]</scope>
    <source>
        <strain evidence="6 7">DSM 18695</strain>
    </source>
</reference>
<keyword evidence="3" id="KW-0804">Transcription</keyword>
<evidence type="ECO:0000313" key="7">
    <source>
        <dbReference type="Proteomes" id="UP001228905"/>
    </source>
</evidence>
<dbReference type="Gene3D" id="1.10.357.10">
    <property type="entry name" value="Tetracycline Repressor, domain 2"/>
    <property type="match status" value="1"/>
</dbReference>
<name>A0ABU0IRD9_9CAUL</name>
<comment type="caution">
    <text evidence="6">The sequence shown here is derived from an EMBL/GenBank/DDBJ whole genome shotgun (WGS) entry which is preliminary data.</text>
</comment>